<evidence type="ECO:0000256" key="7">
    <source>
        <dbReference type="PROSITE-ProRule" id="PRU01360"/>
    </source>
</evidence>
<reference evidence="10 11" key="1">
    <citation type="submission" date="2018-04" db="EMBL/GenBank/DDBJ databases">
        <title>Chitinophaga fuyangensis sp. nov., isolated from soil in a chemical factory.</title>
        <authorList>
            <person name="Chen K."/>
        </authorList>
    </citation>
    <scope>NUCLEOTIDE SEQUENCE [LARGE SCALE GENOMIC DNA]</scope>
    <source>
        <strain evidence="10 11">LY-1</strain>
    </source>
</reference>
<comment type="similarity">
    <text evidence="7">Belongs to the TonB-dependent receptor family.</text>
</comment>
<comment type="subcellular location">
    <subcellularLocation>
        <location evidence="1 7">Cell outer membrane</location>
        <topology evidence="1 7">Multi-pass membrane protein</topology>
    </subcellularLocation>
</comment>
<keyword evidence="8" id="KW-0732">Signal</keyword>
<dbReference type="Pfam" id="PF07715">
    <property type="entry name" value="Plug"/>
    <property type="match status" value="1"/>
</dbReference>
<sequence length="1027" mass="110456">MKKSFFAAAWLCLSAPALAQGPATATTAQSKSLHGTVTDGKNSRIPGATVQIKGSKEVSVTDNNGNFAFTRPHTYPLTLSISNIGFQPQEVVATGPAVDVHLQESQSQLNQVVVVGYGTLRRSDITGSVTSVSKVALAQPAASFDNLLQGSVSGVSVTQASGQPGSTANIRIRGGNSISFSNEPLYVIDGFIVYTNNSYTSTGAGSGPAVNALSTVNPSDIESIEVLKDAAATAIYGSHGANGVIIITTRRGKKGSDDVNYAGYYGTQQVDKKLPLLNAKQWGSLVNDINVSDGVARTYTDAQLDALGQGYDWQSAGLRHAPIQNHELSIAGGDDKSRYLISGNYFDQDGILKSTYFKRYAARINYERNVSDRFRVGVNAFGSSSQQQQPGVGVGPLGPAFSNLLLTAPVAKIYNDDGSYYTGSPFFDTPNTNPLQDITAVTNVSDLTRVLANIYGEYRLTRDLKLKVAGGADLINTKQNYYAPSYTSFGNPGGFASVGQIKSTTWLNENTLTYDHTFGSDHSLIVLAGFTTQKATDESAVASVKNFSNDLTGYNNLGAGSTPVLPTSNAHTWTMNSWLARINYSYLHKYNLTLSARADGSSVLGANNKWGYFPSVGFSWNASQEDFFAGIRNTVSNLKVRLSAGKTGNSGIPAYSSLAAVIPTNYYFGGTLVTGFAPNQLANPNLKWESTAQYNAGVDIGFLQDRISVVADVYYKKTSDLLLNVPLPLYTGYASAIENVGSVENKGFEIGINTENIRTSNFSWKTNLVFAHNANKVVSLGPGVDNFIPTVQLGQISPMIVKVGLPVGTFWGYTTDGLLTKEDIANGVPLLTGVSQQVGDRKYVALNGHKSVTIADKHNLGNAQPKFTFGFSNSLSYKGFDLNFFLQGSYGNKIFNQYQQILERPTLSQNAAALLADRWSETNPDGKLPKATNAPVAQVTDRYVEDGSYLRLKNVSFGYSLPKSALSHIHVKQIRVYVQAQHLFTITHYTGLNPEVNYFDGDNTKQGIDQGLYPAAKTFLAGANFTF</sequence>
<name>A0A2T7BIT3_9BACT</name>
<evidence type="ECO:0000256" key="5">
    <source>
        <dbReference type="ARBA" id="ARBA00023136"/>
    </source>
</evidence>
<dbReference type="Gene3D" id="2.40.170.20">
    <property type="entry name" value="TonB-dependent receptor, beta-barrel domain"/>
    <property type="match status" value="1"/>
</dbReference>
<gene>
    <name evidence="10" type="ORF">DCC81_18370</name>
</gene>
<comment type="caution">
    <text evidence="10">The sequence shown here is derived from an EMBL/GenBank/DDBJ whole genome shotgun (WGS) entry which is preliminary data.</text>
</comment>
<dbReference type="Gene3D" id="2.60.40.1120">
    <property type="entry name" value="Carboxypeptidase-like, regulatory domain"/>
    <property type="match status" value="1"/>
</dbReference>
<dbReference type="InterPro" id="IPR023997">
    <property type="entry name" value="TonB-dep_OMP_SusC/RagA_CS"/>
</dbReference>
<keyword evidence="3 7" id="KW-1134">Transmembrane beta strand</keyword>
<organism evidence="10 11">
    <name type="scientific">Chitinophaga parva</name>
    <dbReference type="NCBI Taxonomy" id="2169414"/>
    <lineage>
        <taxon>Bacteria</taxon>
        <taxon>Pseudomonadati</taxon>
        <taxon>Bacteroidota</taxon>
        <taxon>Chitinophagia</taxon>
        <taxon>Chitinophagales</taxon>
        <taxon>Chitinophagaceae</taxon>
        <taxon>Chitinophaga</taxon>
    </lineage>
</organism>
<protein>
    <submittedName>
        <fullName evidence="10">SusC/RagA family protein</fullName>
    </submittedName>
</protein>
<feature type="chain" id="PRO_5015431969" evidence="8">
    <location>
        <begin position="20"/>
        <end position="1027"/>
    </location>
</feature>
<feature type="domain" description="TonB-dependent receptor plug" evidence="9">
    <location>
        <begin position="123"/>
        <end position="244"/>
    </location>
</feature>
<keyword evidence="11" id="KW-1185">Reference proteome</keyword>
<keyword evidence="4 7" id="KW-0812">Transmembrane</keyword>
<proteinExistence type="inferred from homology"/>
<evidence type="ECO:0000256" key="3">
    <source>
        <dbReference type="ARBA" id="ARBA00022452"/>
    </source>
</evidence>
<dbReference type="RefSeq" id="WP_108688035.1">
    <property type="nucleotide sequence ID" value="NZ_QCYK01000002.1"/>
</dbReference>
<dbReference type="Gene3D" id="2.170.130.10">
    <property type="entry name" value="TonB-dependent receptor, plug domain"/>
    <property type="match status" value="1"/>
</dbReference>
<evidence type="ECO:0000256" key="8">
    <source>
        <dbReference type="SAM" id="SignalP"/>
    </source>
</evidence>
<dbReference type="NCBIfam" id="TIGR04057">
    <property type="entry name" value="SusC_RagA_signa"/>
    <property type="match status" value="1"/>
</dbReference>
<keyword evidence="6 7" id="KW-0998">Cell outer membrane</keyword>
<dbReference type="SUPFAM" id="SSF49464">
    <property type="entry name" value="Carboxypeptidase regulatory domain-like"/>
    <property type="match status" value="1"/>
</dbReference>
<evidence type="ECO:0000256" key="1">
    <source>
        <dbReference type="ARBA" id="ARBA00004571"/>
    </source>
</evidence>
<accession>A0A2T7BIT3</accession>
<dbReference type="NCBIfam" id="TIGR04056">
    <property type="entry name" value="OMP_RagA_SusC"/>
    <property type="match status" value="1"/>
</dbReference>
<dbReference type="InterPro" id="IPR012910">
    <property type="entry name" value="Plug_dom"/>
</dbReference>
<dbReference type="InterPro" id="IPR023996">
    <property type="entry name" value="TonB-dep_OMP_SusC/RagA"/>
</dbReference>
<dbReference type="AlphaFoldDB" id="A0A2T7BIT3"/>
<keyword evidence="5 7" id="KW-0472">Membrane</keyword>
<dbReference type="InterPro" id="IPR008969">
    <property type="entry name" value="CarboxyPept-like_regulatory"/>
</dbReference>
<dbReference type="Pfam" id="PF13715">
    <property type="entry name" value="CarbopepD_reg_2"/>
    <property type="match status" value="1"/>
</dbReference>
<dbReference type="GO" id="GO:0009279">
    <property type="term" value="C:cell outer membrane"/>
    <property type="evidence" value="ECO:0007669"/>
    <property type="project" value="UniProtKB-SubCell"/>
</dbReference>
<feature type="signal peptide" evidence="8">
    <location>
        <begin position="1"/>
        <end position="19"/>
    </location>
</feature>
<dbReference type="InterPro" id="IPR036942">
    <property type="entry name" value="Beta-barrel_TonB_sf"/>
</dbReference>
<keyword evidence="2 7" id="KW-0813">Transport</keyword>
<dbReference type="InterPro" id="IPR037066">
    <property type="entry name" value="Plug_dom_sf"/>
</dbReference>
<evidence type="ECO:0000313" key="10">
    <source>
        <dbReference type="EMBL" id="PUZ26197.1"/>
    </source>
</evidence>
<dbReference type="PROSITE" id="PS52016">
    <property type="entry name" value="TONB_DEPENDENT_REC_3"/>
    <property type="match status" value="1"/>
</dbReference>
<evidence type="ECO:0000313" key="11">
    <source>
        <dbReference type="Proteomes" id="UP000244450"/>
    </source>
</evidence>
<evidence type="ECO:0000259" key="9">
    <source>
        <dbReference type="Pfam" id="PF07715"/>
    </source>
</evidence>
<dbReference type="InterPro" id="IPR039426">
    <property type="entry name" value="TonB-dep_rcpt-like"/>
</dbReference>
<dbReference type="Proteomes" id="UP000244450">
    <property type="component" value="Unassembled WGS sequence"/>
</dbReference>
<evidence type="ECO:0000256" key="4">
    <source>
        <dbReference type="ARBA" id="ARBA00022692"/>
    </source>
</evidence>
<dbReference type="OrthoDB" id="9768177at2"/>
<dbReference type="EMBL" id="QCYK01000002">
    <property type="protein sequence ID" value="PUZ26197.1"/>
    <property type="molecule type" value="Genomic_DNA"/>
</dbReference>
<evidence type="ECO:0000256" key="6">
    <source>
        <dbReference type="ARBA" id="ARBA00023237"/>
    </source>
</evidence>
<evidence type="ECO:0000256" key="2">
    <source>
        <dbReference type="ARBA" id="ARBA00022448"/>
    </source>
</evidence>
<dbReference type="SUPFAM" id="SSF56935">
    <property type="entry name" value="Porins"/>
    <property type="match status" value="1"/>
</dbReference>